<protein>
    <submittedName>
        <fullName evidence="1">Uncharacterized protein</fullName>
    </submittedName>
</protein>
<dbReference type="AlphaFoldDB" id="A0A7R8ZAU4"/>
<dbReference type="EMBL" id="OA569723">
    <property type="protein sequence ID" value="CAD7202715.1"/>
    <property type="molecule type" value="Genomic_DNA"/>
</dbReference>
<proteinExistence type="predicted"/>
<name>A0A7R8ZAU4_TIMDO</name>
<gene>
    <name evidence="1" type="ORF">TDIB3V08_LOCUS8895</name>
</gene>
<accession>A0A7R8ZAU4</accession>
<evidence type="ECO:0000313" key="1">
    <source>
        <dbReference type="EMBL" id="CAD7202715.1"/>
    </source>
</evidence>
<reference evidence="1" key="1">
    <citation type="submission" date="2020-11" db="EMBL/GenBank/DDBJ databases">
        <authorList>
            <person name="Tran Van P."/>
        </authorList>
    </citation>
    <scope>NUCLEOTIDE SEQUENCE</scope>
</reference>
<organism evidence="1">
    <name type="scientific">Timema douglasi</name>
    <name type="common">Walking stick</name>
    <dbReference type="NCBI Taxonomy" id="61478"/>
    <lineage>
        <taxon>Eukaryota</taxon>
        <taxon>Metazoa</taxon>
        <taxon>Ecdysozoa</taxon>
        <taxon>Arthropoda</taxon>
        <taxon>Hexapoda</taxon>
        <taxon>Insecta</taxon>
        <taxon>Pterygota</taxon>
        <taxon>Neoptera</taxon>
        <taxon>Polyneoptera</taxon>
        <taxon>Phasmatodea</taxon>
        <taxon>Timematodea</taxon>
        <taxon>Timematoidea</taxon>
        <taxon>Timematidae</taxon>
        <taxon>Timema</taxon>
    </lineage>
</organism>
<sequence length="121" mass="13730">MSLMISGAVIFKPPADGFSMMVRFSNVALHKKAERNEQNAVRAIDIYGLFIQDDGTINLDLFERRGDIGTFIYGKGKSGATNAYTGQCHILRDVDRWSYLDEIADRVSKAERDRHMDELKK</sequence>